<dbReference type="Proteomes" id="UP000244168">
    <property type="component" value="Unassembled WGS sequence"/>
</dbReference>
<comment type="caution">
    <text evidence="3">The sequence shown here is derived from an EMBL/GenBank/DDBJ whole genome shotgun (WGS) entry which is preliminary data.</text>
</comment>
<keyword evidence="4" id="KW-1185">Reference proteome</keyword>
<organism evidence="3 4">
    <name type="scientific">Mucilaginibacter yixingensis</name>
    <dbReference type="NCBI Taxonomy" id="1295612"/>
    <lineage>
        <taxon>Bacteria</taxon>
        <taxon>Pseudomonadati</taxon>
        <taxon>Bacteroidota</taxon>
        <taxon>Sphingobacteriia</taxon>
        <taxon>Sphingobacteriales</taxon>
        <taxon>Sphingobacteriaceae</taxon>
        <taxon>Mucilaginibacter</taxon>
    </lineage>
</organism>
<evidence type="ECO:0000256" key="1">
    <source>
        <dbReference type="SAM" id="Phobius"/>
    </source>
</evidence>
<keyword evidence="1" id="KW-0472">Membrane</keyword>
<evidence type="ECO:0000259" key="2">
    <source>
        <dbReference type="Pfam" id="PF03779"/>
    </source>
</evidence>
<proteinExistence type="predicted"/>
<feature type="transmembrane region" description="Helical" evidence="1">
    <location>
        <begin position="16"/>
        <end position="35"/>
    </location>
</feature>
<protein>
    <submittedName>
        <fullName evidence="3">SPW repeat-containing protein</fullName>
    </submittedName>
</protein>
<evidence type="ECO:0000313" key="4">
    <source>
        <dbReference type="Proteomes" id="UP000244168"/>
    </source>
</evidence>
<reference evidence="3 4" key="1">
    <citation type="submission" date="2018-04" db="EMBL/GenBank/DDBJ databases">
        <title>Genomic Encyclopedia of Archaeal and Bacterial Type Strains, Phase II (KMG-II): from individual species to whole genera.</title>
        <authorList>
            <person name="Goeker M."/>
        </authorList>
    </citation>
    <scope>NUCLEOTIDE SEQUENCE [LARGE SCALE GENOMIC DNA]</scope>
    <source>
        <strain evidence="3 4">DSM 26809</strain>
    </source>
</reference>
<dbReference type="InterPro" id="IPR005530">
    <property type="entry name" value="SPW"/>
</dbReference>
<sequence length="149" mass="17047">MAPLFFDMKNLISTTFYGYFNYVIALVTLSSPWLFKFWPVGGASLFLPMAFGWFQLIMAIFSVNKAGFMKVFPNQMHHLLDVFCGFWLLVAPFFYGFCDRVMWPHVILGAIFLILGICTKNSPFTNRATEMLPEAGIQSLDAHEGRIMH</sequence>
<feature type="domain" description="SPW repeat-containing integral membrane" evidence="2">
    <location>
        <begin position="19"/>
        <end position="116"/>
    </location>
</feature>
<keyword evidence="1" id="KW-0812">Transmembrane</keyword>
<keyword evidence="1" id="KW-1133">Transmembrane helix</keyword>
<gene>
    <name evidence="3" type="ORF">C8P68_105159</name>
</gene>
<name>A0A2T5J8D9_9SPHI</name>
<feature type="transmembrane region" description="Helical" evidence="1">
    <location>
        <begin position="41"/>
        <end position="64"/>
    </location>
</feature>
<evidence type="ECO:0000313" key="3">
    <source>
        <dbReference type="EMBL" id="PTQ95654.1"/>
    </source>
</evidence>
<feature type="transmembrane region" description="Helical" evidence="1">
    <location>
        <begin position="76"/>
        <end position="95"/>
    </location>
</feature>
<dbReference type="EMBL" id="QAOQ01000005">
    <property type="protein sequence ID" value="PTQ95654.1"/>
    <property type="molecule type" value="Genomic_DNA"/>
</dbReference>
<dbReference type="AlphaFoldDB" id="A0A2T5J8D9"/>
<accession>A0A2T5J8D9</accession>
<dbReference type="Pfam" id="PF03779">
    <property type="entry name" value="SPW"/>
    <property type="match status" value="1"/>
</dbReference>
<feature type="transmembrane region" description="Helical" evidence="1">
    <location>
        <begin position="101"/>
        <end position="118"/>
    </location>
</feature>